<dbReference type="SUPFAM" id="SSF51182">
    <property type="entry name" value="RmlC-like cupins"/>
    <property type="match status" value="1"/>
</dbReference>
<dbReference type="EMBL" id="JBHUEE010000003">
    <property type="protein sequence ID" value="MFD1717552.1"/>
    <property type="molecule type" value="Genomic_DNA"/>
</dbReference>
<feature type="domain" description="Cupin type-2" evidence="1">
    <location>
        <begin position="39"/>
        <end position="91"/>
    </location>
</feature>
<proteinExistence type="predicted"/>
<dbReference type="InterPro" id="IPR013096">
    <property type="entry name" value="Cupin_2"/>
</dbReference>
<dbReference type="InterPro" id="IPR014710">
    <property type="entry name" value="RmlC-like_jellyroll"/>
</dbReference>
<dbReference type="Pfam" id="PF07883">
    <property type="entry name" value="Cupin_2"/>
    <property type="match status" value="1"/>
</dbReference>
<protein>
    <submittedName>
        <fullName evidence="2">Cupin domain-containing protein</fullName>
    </submittedName>
</protein>
<name>A0ABW4L557_9MICO</name>
<dbReference type="Proteomes" id="UP001597277">
    <property type="component" value="Unassembled WGS sequence"/>
</dbReference>
<dbReference type="RefSeq" id="WP_388004075.1">
    <property type="nucleotide sequence ID" value="NZ_JBHUEE010000003.1"/>
</dbReference>
<dbReference type="InterPro" id="IPR011051">
    <property type="entry name" value="RmlC_Cupin_sf"/>
</dbReference>
<sequence>MSAQVIETAQLENGNFEGYLYGSRVSVIFERTDRDGVGPRLHRHPYAETFVLRSGEARFTVGTDEIVAVGGQILVVPAMTPHKFQTLGEGELYEAVHIHEHERFETEWLE</sequence>
<organism evidence="2 3">
    <name type="scientific">Georgenia deserti</name>
    <dbReference type="NCBI Taxonomy" id="2093781"/>
    <lineage>
        <taxon>Bacteria</taxon>
        <taxon>Bacillati</taxon>
        <taxon>Actinomycetota</taxon>
        <taxon>Actinomycetes</taxon>
        <taxon>Micrococcales</taxon>
        <taxon>Bogoriellaceae</taxon>
        <taxon>Georgenia</taxon>
    </lineage>
</organism>
<comment type="caution">
    <text evidence="2">The sequence shown here is derived from an EMBL/GenBank/DDBJ whole genome shotgun (WGS) entry which is preliminary data.</text>
</comment>
<evidence type="ECO:0000259" key="1">
    <source>
        <dbReference type="Pfam" id="PF07883"/>
    </source>
</evidence>
<reference evidence="3" key="1">
    <citation type="journal article" date="2019" name="Int. J. Syst. Evol. Microbiol.">
        <title>The Global Catalogue of Microorganisms (GCM) 10K type strain sequencing project: providing services to taxonomists for standard genome sequencing and annotation.</title>
        <authorList>
            <consortium name="The Broad Institute Genomics Platform"/>
            <consortium name="The Broad Institute Genome Sequencing Center for Infectious Disease"/>
            <person name="Wu L."/>
            <person name="Ma J."/>
        </authorList>
    </citation>
    <scope>NUCLEOTIDE SEQUENCE [LARGE SCALE GENOMIC DNA]</scope>
    <source>
        <strain evidence="3">JCM 17130</strain>
    </source>
</reference>
<keyword evidence="3" id="KW-1185">Reference proteome</keyword>
<accession>A0ABW4L557</accession>
<evidence type="ECO:0000313" key="3">
    <source>
        <dbReference type="Proteomes" id="UP001597277"/>
    </source>
</evidence>
<dbReference type="Gene3D" id="2.60.120.10">
    <property type="entry name" value="Jelly Rolls"/>
    <property type="match status" value="1"/>
</dbReference>
<evidence type="ECO:0000313" key="2">
    <source>
        <dbReference type="EMBL" id="MFD1717552.1"/>
    </source>
</evidence>
<gene>
    <name evidence="2" type="ORF">ACFSE6_06875</name>
</gene>